<dbReference type="EMBL" id="BKCJ010476294">
    <property type="protein sequence ID" value="GFA72624.1"/>
    <property type="molecule type" value="Genomic_DNA"/>
</dbReference>
<dbReference type="AlphaFoldDB" id="A0A699K3E2"/>
<accession>A0A699K3E2</accession>
<name>A0A699K3E2_TANCI</name>
<reference evidence="1" key="1">
    <citation type="journal article" date="2019" name="Sci. Rep.">
        <title>Draft genome of Tanacetum cinerariifolium, the natural source of mosquito coil.</title>
        <authorList>
            <person name="Yamashiro T."/>
            <person name="Shiraishi A."/>
            <person name="Satake H."/>
            <person name="Nakayama K."/>
        </authorList>
    </citation>
    <scope>NUCLEOTIDE SEQUENCE</scope>
</reference>
<feature type="non-terminal residue" evidence="1">
    <location>
        <position position="125"/>
    </location>
</feature>
<organism evidence="1">
    <name type="scientific">Tanacetum cinerariifolium</name>
    <name type="common">Dalmatian daisy</name>
    <name type="synonym">Chrysanthemum cinerariifolium</name>
    <dbReference type="NCBI Taxonomy" id="118510"/>
    <lineage>
        <taxon>Eukaryota</taxon>
        <taxon>Viridiplantae</taxon>
        <taxon>Streptophyta</taxon>
        <taxon>Embryophyta</taxon>
        <taxon>Tracheophyta</taxon>
        <taxon>Spermatophyta</taxon>
        <taxon>Magnoliopsida</taxon>
        <taxon>eudicotyledons</taxon>
        <taxon>Gunneridae</taxon>
        <taxon>Pentapetalae</taxon>
        <taxon>asterids</taxon>
        <taxon>campanulids</taxon>
        <taxon>Asterales</taxon>
        <taxon>Asteraceae</taxon>
        <taxon>Asteroideae</taxon>
        <taxon>Anthemideae</taxon>
        <taxon>Anthemidinae</taxon>
        <taxon>Tanacetum</taxon>
    </lineage>
</organism>
<sequence length="125" mass="14010">MVVGFLYGPSPSFPLISVKRGAGGYVLFGLHGSQQKFLGVQVRERQGCSRNHEAEVFQVSNDDIAVAQRRLKDKQPEEKTNTDCLVMEQEKVHHGADVRAFIMKTAVEKIYAHESLTFNDTIVCE</sequence>
<protein>
    <submittedName>
        <fullName evidence="1">Uncharacterized protein</fullName>
    </submittedName>
</protein>
<gene>
    <name evidence="1" type="ORF">Tci_644596</name>
</gene>
<proteinExistence type="predicted"/>
<evidence type="ECO:0000313" key="1">
    <source>
        <dbReference type="EMBL" id="GFA72624.1"/>
    </source>
</evidence>
<comment type="caution">
    <text evidence="1">The sequence shown here is derived from an EMBL/GenBank/DDBJ whole genome shotgun (WGS) entry which is preliminary data.</text>
</comment>